<dbReference type="EMBL" id="DF142840">
    <property type="protein sequence ID" value="GAA47488.1"/>
    <property type="molecule type" value="Genomic_DNA"/>
</dbReference>
<organism evidence="1 2">
    <name type="scientific">Clonorchis sinensis</name>
    <name type="common">Chinese liver fluke</name>
    <dbReference type="NCBI Taxonomy" id="79923"/>
    <lineage>
        <taxon>Eukaryota</taxon>
        <taxon>Metazoa</taxon>
        <taxon>Spiralia</taxon>
        <taxon>Lophotrochozoa</taxon>
        <taxon>Platyhelminthes</taxon>
        <taxon>Trematoda</taxon>
        <taxon>Digenea</taxon>
        <taxon>Opisthorchiida</taxon>
        <taxon>Opisthorchiata</taxon>
        <taxon>Opisthorchiidae</taxon>
        <taxon>Clonorchis</taxon>
    </lineage>
</organism>
<reference evidence="1" key="1">
    <citation type="journal article" date="2011" name="Genome Biol.">
        <title>The draft genome of the carcinogenic human liver fluke Clonorchis sinensis.</title>
        <authorList>
            <person name="Wang X."/>
            <person name="Chen W."/>
            <person name="Huang Y."/>
            <person name="Sun J."/>
            <person name="Men J."/>
            <person name="Liu H."/>
            <person name="Luo F."/>
            <person name="Guo L."/>
            <person name="Lv X."/>
            <person name="Deng C."/>
            <person name="Zhou C."/>
            <person name="Fan Y."/>
            <person name="Li X."/>
            <person name="Huang L."/>
            <person name="Hu Y."/>
            <person name="Liang C."/>
            <person name="Hu X."/>
            <person name="Xu J."/>
            <person name="Yu X."/>
        </authorList>
    </citation>
    <scope>NUCLEOTIDE SEQUENCE [LARGE SCALE GENOMIC DNA]</scope>
    <source>
        <strain evidence="1">Henan</strain>
    </source>
</reference>
<evidence type="ECO:0000313" key="1">
    <source>
        <dbReference type="EMBL" id="GAA47488.1"/>
    </source>
</evidence>
<keyword evidence="2" id="KW-1185">Reference proteome</keyword>
<dbReference type="Proteomes" id="UP000008909">
    <property type="component" value="Unassembled WGS sequence"/>
</dbReference>
<proteinExistence type="predicted"/>
<protein>
    <submittedName>
        <fullName evidence="1">Uncharacterized protein</fullName>
    </submittedName>
</protein>
<name>G7Y3F1_CLOSI</name>
<sequence length="240" mass="26265">MRAHYCVETNDESDKEDRRGRIRVFVHLVGENVREPGYGHMRSSCLLNMRNMKAEGITTYRLPNLAGIGPRLSVLTVSQTTKSNLMSRRPSRGVISRVALLAAYSRVGQVSRTDDSARLASTLQATSVSLPALISSGISKSIFKPRRQICLAASNVRILKQVGKQAARALTMDSLDINLWCVSETRIQDVSTVVELATLSFSTPLWLRTSGGPEAAAVGCARVGIVHFHRGECIRLQCGL</sequence>
<reference key="2">
    <citation type="submission" date="2011-10" db="EMBL/GenBank/DDBJ databases">
        <title>The genome and transcriptome sequence of Clonorchis sinensis provide insights into the carcinogenic liver fluke.</title>
        <authorList>
            <person name="Wang X."/>
            <person name="Huang Y."/>
            <person name="Chen W."/>
            <person name="Liu H."/>
            <person name="Guo L."/>
            <person name="Chen Y."/>
            <person name="Luo F."/>
            <person name="Zhou W."/>
            <person name="Sun J."/>
            <person name="Mao Q."/>
            <person name="Liang P."/>
            <person name="Zhou C."/>
            <person name="Tian Y."/>
            <person name="Men J."/>
            <person name="Lv X."/>
            <person name="Huang L."/>
            <person name="Zhou J."/>
            <person name="Hu Y."/>
            <person name="Li R."/>
            <person name="Zhang F."/>
            <person name="Lei H."/>
            <person name="Li X."/>
            <person name="Hu X."/>
            <person name="Liang C."/>
            <person name="Xu J."/>
            <person name="Wu Z."/>
            <person name="Yu X."/>
        </authorList>
    </citation>
    <scope>NUCLEOTIDE SEQUENCE</scope>
    <source>
        <strain>Henan</strain>
    </source>
</reference>
<dbReference type="AlphaFoldDB" id="G7Y3F1"/>
<evidence type="ECO:0000313" key="2">
    <source>
        <dbReference type="Proteomes" id="UP000008909"/>
    </source>
</evidence>
<gene>
    <name evidence="1" type="ORF">CLF_100425</name>
</gene>
<accession>G7Y3F1</accession>